<dbReference type="PANTHER" id="PTHR30385:SF4">
    <property type="entry name" value="RNA POLYMERASE SIGMA-E FACTOR"/>
    <property type="match status" value="1"/>
</dbReference>
<dbReference type="Gene3D" id="1.10.1740.10">
    <property type="match status" value="1"/>
</dbReference>
<accession>A0A6G2CPR7</accession>
<evidence type="ECO:0000256" key="4">
    <source>
        <dbReference type="ARBA" id="ARBA00023163"/>
    </source>
</evidence>
<feature type="domain" description="RNA polymerase sigma-70 region 2" evidence="5">
    <location>
        <begin position="9"/>
        <end position="72"/>
    </location>
</feature>
<evidence type="ECO:0000256" key="2">
    <source>
        <dbReference type="ARBA" id="ARBA00023082"/>
    </source>
</evidence>
<dbReference type="InterPro" id="IPR007630">
    <property type="entry name" value="RNA_pol_sigma70_r4"/>
</dbReference>
<name>A0A6G2CPR7_9FIRM</name>
<dbReference type="Pfam" id="PF04542">
    <property type="entry name" value="Sigma70_r2"/>
    <property type="match status" value="1"/>
</dbReference>
<sequence>MNQPFENWYQEKLHLVYGAIRQLHIQGNIDEFYQIGLVALWEASIPYDEEKGEFDKYAYSYILNRMKTGLTRMTNYQQRVCVTEDKLLDTYGGGSYESEVMDNMMMEIYLGYLTKNQQAVIKERYINDCSLEETAKRLGISVGLVKNRTRDAINKLRKILKGEK</sequence>
<dbReference type="InterPro" id="IPR014284">
    <property type="entry name" value="RNA_pol_sigma-70_dom"/>
</dbReference>
<dbReference type="InterPro" id="IPR013325">
    <property type="entry name" value="RNA_pol_sigma_r2"/>
</dbReference>
<dbReference type="NCBIfam" id="TIGR02937">
    <property type="entry name" value="sigma70-ECF"/>
    <property type="match status" value="1"/>
</dbReference>
<proteinExistence type="predicted"/>
<reference evidence="7" key="1">
    <citation type="journal article" date="2019" name="Nat. Med.">
        <title>A library of human gut bacterial isolates paired with longitudinal multiomics data enables mechanistic microbiome research.</title>
        <authorList>
            <person name="Poyet M."/>
            <person name="Groussin M."/>
            <person name="Gibbons S.M."/>
            <person name="Avila-Pacheco J."/>
            <person name="Jiang X."/>
            <person name="Kearney S.M."/>
            <person name="Perrotta A.R."/>
            <person name="Berdy B."/>
            <person name="Zhao S."/>
            <person name="Lieberman T.D."/>
            <person name="Swanson P.K."/>
            <person name="Smith M."/>
            <person name="Roesemann S."/>
            <person name="Alexander J.E."/>
            <person name="Rich S.A."/>
            <person name="Livny J."/>
            <person name="Vlamakis H."/>
            <person name="Clish C."/>
            <person name="Bullock K."/>
            <person name="Deik A."/>
            <person name="Scott J."/>
            <person name="Pierce K.A."/>
            <person name="Xavier R.J."/>
            <person name="Alm E.J."/>
        </authorList>
    </citation>
    <scope>NUCLEOTIDE SEQUENCE</scope>
    <source>
        <strain evidence="7">BIOML-A179</strain>
    </source>
</reference>
<dbReference type="Pfam" id="PF04545">
    <property type="entry name" value="Sigma70_r4"/>
    <property type="match status" value="1"/>
</dbReference>
<dbReference type="InterPro" id="IPR013324">
    <property type="entry name" value="RNA_pol_sigma_r3/r4-like"/>
</dbReference>
<gene>
    <name evidence="7" type="ORF">GMA64_09205</name>
</gene>
<dbReference type="EMBL" id="WMQV01000020">
    <property type="protein sequence ID" value="MTL94702.1"/>
    <property type="molecule type" value="Genomic_DNA"/>
</dbReference>
<dbReference type="AlphaFoldDB" id="A0A6G2CPR7"/>
<organism evidence="7">
    <name type="scientific">Turicibacter sanguinis</name>
    <dbReference type="NCBI Taxonomy" id="154288"/>
    <lineage>
        <taxon>Bacteria</taxon>
        <taxon>Bacillati</taxon>
        <taxon>Bacillota</taxon>
        <taxon>Erysipelotrichia</taxon>
        <taxon>Erysipelotrichales</taxon>
        <taxon>Turicibacteraceae</taxon>
        <taxon>Turicibacter</taxon>
    </lineage>
</organism>
<evidence type="ECO:0000313" key="7">
    <source>
        <dbReference type="EMBL" id="MTL94702.1"/>
    </source>
</evidence>
<feature type="domain" description="RNA polymerase sigma-70 region 4" evidence="6">
    <location>
        <begin position="110"/>
        <end position="158"/>
    </location>
</feature>
<dbReference type="InterPro" id="IPR007627">
    <property type="entry name" value="RNA_pol_sigma70_r2"/>
</dbReference>
<keyword evidence="1" id="KW-0805">Transcription regulation</keyword>
<protein>
    <submittedName>
        <fullName evidence="7">Sigma-70 family RNA polymerase sigma factor</fullName>
    </submittedName>
</protein>
<dbReference type="PANTHER" id="PTHR30385">
    <property type="entry name" value="SIGMA FACTOR F FLAGELLAR"/>
    <property type="match status" value="1"/>
</dbReference>
<evidence type="ECO:0000256" key="3">
    <source>
        <dbReference type="ARBA" id="ARBA00023125"/>
    </source>
</evidence>
<evidence type="ECO:0000259" key="5">
    <source>
        <dbReference type="Pfam" id="PF04542"/>
    </source>
</evidence>
<keyword evidence="2" id="KW-0731">Sigma factor</keyword>
<comment type="caution">
    <text evidence="7">The sequence shown here is derived from an EMBL/GenBank/DDBJ whole genome shotgun (WGS) entry which is preliminary data.</text>
</comment>
<dbReference type="GO" id="GO:0003677">
    <property type="term" value="F:DNA binding"/>
    <property type="evidence" value="ECO:0007669"/>
    <property type="project" value="UniProtKB-KW"/>
</dbReference>
<evidence type="ECO:0000256" key="1">
    <source>
        <dbReference type="ARBA" id="ARBA00023015"/>
    </source>
</evidence>
<dbReference type="Gene3D" id="1.10.10.10">
    <property type="entry name" value="Winged helix-like DNA-binding domain superfamily/Winged helix DNA-binding domain"/>
    <property type="match status" value="1"/>
</dbReference>
<keyword evidence="3" id="KW-0238">DNA-binding</keyword>
<evidence type="ECO:0000259" key="6">
    <source>
        <dbReference type="Pfam" id="PF04545"/>
    </source>
</evidence>
<dbReference type="GO" id="GO:0016987">
    <property type="term" value="F:sigma factor activity"/>
    <property type="evidence" value="ECO:0007669"/>
    <property type="project" value="UniProtKB-KW"/>
</dbReference>
<dbReference type="SUPFAM" id="SSF88946">
    <property type="entry name" value="Sigma2 domain of RNA polymerase sigma factors"/>
    <property type="match status" value="1"/>
</dbReference>
<dbReference type="GO" id="GO:0006352">
    <property type="term" value="P:DNA-templated transcription initiation"/>
    <property type="evidence" value="ECO:0007669"/>
    <property type="project" value="InterPro"/>
</dbReference>
<dbReference type="SUPFAM" id="SSF88659">
    <property type="entry name" value="Sigma3 and sigma4 domains of RNA polymerase sigma factors"/>
    <property type="match status" value="1"/>
</dbReference>
<dbReference type="InterPro" id="IPR036388">
    <property type="entry name" value="WH-like_DNA-bd_sf"/>
</dbReference>
<keyword evidence="4" id="KW-0804">Transcription</keyword>